<proteinExistence type="predicted"/>
<sequence>MLPHLLAAILALFSLSFVGGAPQGQGIIIRPVPRLHAPLAMTPKERWFELLHNFDFTNCNVNLAIRLCGYIEVISFYADNPTSELHVFGNEPQHRSPGGYLCSPKTPDLLVLDAPLLIETIRPNQNHAIIQSVEDRARVYRLLPQFDHTTS</sequence>
<keyword evidence="3" id="KW-1185">Reference proteome</keyword>
<dbReference type="AlphaFoldDB" id="A0A2S4UAG7"/>
<evidence type="ECO:0000313" key="2">
    <source>
        <dbReference type="EMBL" id="POV94270.1"/>
    </source>
</evidence>
<keyword evidence="1" id="KW-0732">Signal</keyword>
<reference evidence="2 3" key="1">
    <citation type="submission" date="2017-12" db="EMBL/GenBank/DDBJ databases">
        <title>Gene loss provides genomic basis for host adaptation in cereal stripe rust fungi.</title>
        <authorList>
            <person name="Xia C."/>
        </authorList>
    </citation>
    <scope>NUCLEOTIDE SEQUENCE [LARGE SCALE GENOMIC DNA]</scope>
    <source>
        <strain evidence="2 3">93TX-2</strain>
    </source>
</reference>
<dbReference type="VEuPathDB" id="FungiDB:PSTT_01746"/>
<comment type="caution">
    <text evidence="2">The sequence shown here is derived from an EMBL/GenBank/DDBJ whole genome shotgun (WGS) entry which is preliminary data.</text>
</comment>
<feature type="signal peptide" evidence="1">
    <location>
        <begin position="1"/>
        <end position="20"/>
    </location>
</feature>
<dbReference type="EMBL" id="PKSM01000506">
    <property type="protein sequence ID" value="POV94270.1"/>
    <property type="molecule type" value="Genomic_DNA"/>
</dbReference>
<protein>
    <submittedName>
        <fullName evidence="2">Uncharacterized protein</fullName>
    </submittedName>
</protein>
<gene>
    <name evidence="2" type="ORF">PSHT_16331</name>
</gene>
<feature type="chain" id="PRO_5015480012" evidence="1">
    <location>
        <begin position="21"/>
        <end position="151"/>
    </location>
</feature>
<reference evidence="3" key="2">
    <citation type="journal article" date="2018" name="BMC Genomics">
        <title>Genomic insights into host adaptation between the wheat stripe rust pathogen (Puccinia striiformis f. sp. tritici) and the barley stripe rust pathogen (Puccinia striiformis f. sp. hordei).</title>
        <authorList>
            <person name="Xia C."/>
            <person name="Wang M."/>
            <person name="Yin C."/>
            <person name="Cornejo O.E."/>
            <person name="Hulbert S.H."/>
            <person name="Chen X."/>
        </authorList>
    </citation>
    <scope>NUCLEOTIDE SEQUENCE [LARGE SCALE GENOMIC DNA]</scope>
    <source>
        <strain evidence="3">93TX-2</strain>
    </source>
</reference>
<accession>A0A2S4UAG7</accession>
<evidence type="ECO:0000256" key="1">
    <source>
        <dbReference type="SAM" id="SignalP"/>
    </source>
</evidence>
<evidence type="ECO:0000313" key="3">
    <source>
        <dbReference type="Proteomes" id="UP000238274"/>
    </source>
</evidence>
<dbReference type="Proteomes" id="UP000238274">
    <property type="component" value="Unassembled WGS sequence"/>
</dbReference>
<name>A0A2S4UAG7_9BASI</name>
<dbReference type="VEuPathDB" id="FungiDB:PSHT_16331"/>
<organism evidence="2 3">
    <name type="scientific">Puccinia striiformis</name>
    <dbReference type="NCBI Taxonomy" id="27350"/>
    <lineage>
        <taxon>Eukaryota</taxon>
        <taxon>Fungi</taxon>
        <taxon>Dikarya</taxon>
        <taxon>Basidiomycota</taxon>
        <taxon>Pucciniomycotina</taxon>
        <taxon>Pucciniomycetes</taxon>
        <taxon>Pucciniales</taxon>
        <taxon>Pucciniaceae</taxon>
        <taxon>Puccinia</taxon>
    </lineage>
</organism>
<reference evidence="3" key="3">
    <citation type="journal article" date="2018" name="Mol. Plant Microbe Interact.">
        <title>Genome sequence resources for the wheat stripe rust pathogen (Puccinia striiformis f. sp. tritici) and the barley stripe rust pathogen (Puccinia striiformis f. sp. hordei).</title>
        <authorList>
            <person name="Xia C."/>
            <person name="Wang M."/>
            <person name="Yin C."/>
            <person name="Cornejo O.E."/>
            <person name="Hulbert S.H."/>
            <person name="Chen X."/>
        </authorList>
    </citation>
    <scope>NUCLEOTIDE SEQUENCE [LARGE SCALE GENOMIC DNA]</scope>
    <source>
        <strain evidence="3">93TX-2</strain>
    </source>
</reference>